<dbReference type="Pfam" id="PF01852">
    <property type="entry name" value="START"/>
    <property type="match status" value="1"/>
</dbReference>
<dbReference type="EMBL" id="HBIV01037876">
    <property type="protein sequence ID" value="CAE0675191.1"/>
    <property type="molecule type" value="Transcribed_RNA"/>
</dbReference>
<evidence type="ECO:0000259" key="1">
    <source>
        <dbReference type="PROSITE" id="PS50848"/>
    </source>
</evidence>
<dbReference type="GO" id="GO:0008289">
    <property type="term" value="F:lipid binding"/>
    <property type="evidence" value="ECO:0007669"/>
    <property type="project" value="InterPro"/>
</dbReference>
<sequence length="274" mass="31110">MEDQDDKKEEVVVHQKFLETALQQKDKVKDCLSRNSQALYAHIEDCKKSEKWQLVLNKGGVEVYAPKQKENTFCEFLTVTIHPLSPLEVFSFLRDNRFRTEWDKNVSKHMRVADISISQDTDLGCDLTYTRTKPIAGGLITARSYLNMRKAYYDESTGTFIESAVSVDEIFSEIPERLDDSIAARLHLGSGGLFEPYNGGSHCKMSYLTMTDPKGWIPHSIANKVMPQELVSYMGLMREVMTSEKFPYKVLNLDKNCSTGSKTIAAAEKKNKAK</sequence>
<gene>
    <name evidence="2" type="ORF">LGLO00237_LOCUS26967</name>
</gene>
<dbReference type="PANTHER" id="PTHR19308">
    <property type="entry name" value="PHOSPHATIDYLCHOLINE TRANSFER PROTEIN"/>
    <property type="match status" value="1"/>
</dbReference>
<feature type="domain" description="START" evidence="1">
    <location>
        <begin position="48"/>
        <end position="246"/>
    </location>
</feature>
<dbReference type="InterPro" id="IPR023393">
    <property type="entry name" value="START-like_dom_sf"/>
</dbReference>
<dbReference type="PANTHER" id="PTHR19308:SF14">
    <property type="entry name" value="START DOMAIN-CONTAINING PROTEIN"/>
    <property type="match status" value="1"/>
</dbReference>
<dbReference type="PROSITE" id="PS50848">
    <property type="entry name" value="START"/>
    <property type="match status" value="1"/>
</dbReference>
<organism evidence="2">
    <name type="scientific">Lotharella globosa</name>
    <dbReference type="NCBI Taxonomy" id="91324"/>
    <lineage>
        <taxon>Eukaryota</taxon>
        <taxon>Sar</taxon>
        <taxon>Rhizaria</taxon>
        <taxon>Cercozoa</taxon>
        <taxon>Chlorarachniophyceae</taxon>
        <taxon>Lotharella</taxon>
    </lineage>
</organism>
<dbReference type="InterPro" id="IPR002913">
    <property type="entry name" value="START_lipid-bd_dom"/>
</dbReference>
<proteinExistence type="predicted"/>
<dbReference type="InterPro" id="IPR051213">
    <property type="entry name" value="START_lipid_transfer"/>
</dbReference>
<dbReference type="AlphaFoldDB" id="A0A7S3Z8G9"/>
<name>A0A7S3Z8G9_9EUKA</name>
<accession>A0A7S3Z8G9</accession>
<evidence type="ECO:0000313" key="2">
    <source>
        <dbReference type="EMBL" id="CAE0675191.1"/>
    </source>
</evidence>
<dbReference type="SUPFAM" id="SSF55961">
    <property type="entry name" value="Bet v1-like"/>
    <property type="match status" value="1"/>
</dbReference>
<dbReference type="Gene3D" id="3.30.530.20">
    <property type="match status" value="1"/>
</dbReference>
<dbReference type="CDD" id="cd00177">
    <property type="entry name" value="START"/>
    <property type="match status" value="1"/>
</dbReference>
<reference evidence="2" key="1">
    <citation type="submission" date="2021-01" db="EMBL/GenBank/DDBJ databases">
        <authorList>
            <person name="Corre E."/>
            <person name="Pelletier E."/>
            <person name="Niang G."/>
            <person name="Scheremetjew M."/>
            <person name="Finn R."/>
            <person name="Kale V."/>
            <person name="Holt S."/>
            <person name="Cochrane G."/>
            <person name="Meng A."/>
            <person name="Brown T."/>
            <person name="Cohen L."/>
        </authorList>
    </citation>
    <scope>NUCLEOTIDE SEQUENCE</scope>
    <source>
        <strain evidence="2">CCCM811</strain>
    </source>
</reference>
<dbReference type="GO" id="GO:0005737">
    <property type="term" value="C:cytoplasm"/>
    <property type="evidence" value="ECO:0007669"/>
    <property type="project" value="UniProtKB-ARBA"/>
</dbReference>
<protein>
    <recommendedName>
        <fullName evidence="1">START domain-containing protein</fullName>
    </recommendedName>
</protein>